<protein>
    <submittedName>
        <fullName evidence="1">Uncharacterized protein</fullName>
    </submittedName>
</protein>
<proteinExistence type="predicted"/>
<dbReference type="EMBL" id="MCGT01000013">
    <property type="protein sequence ID" value="ORX54414.1"/>
    <property type="molecule type" value="Genomic_DNA"/>
</dbReference>
<dbReference type="OrthoDB" id="2251846at2759"/>
<comment type="caution">
    <text evidence="1">The sequence shown here is derived from an EMBL/GenBank/DDBJ whole genome shotgun (WGS) entry which is preliminary data.</text>
</comment>
<dbReference type="Proteomes" id="UP000242146">
    <property type="component" value="Unassembled WGS sequence"/>
</dbReference>
<dbReference type="AlphaFoldDB" id="A0A1X2GI23"/>
<gene>
    <name evidence="1" type="ORF">DM01DRAFT_254272</name>
</gene>
<name>A0A1X2GI23_9FUNG</name>
<sequence length="60" mass="6976">MTNISRNFALCIFFNMEYSDENAERLAQQLDSYHELDICYSTEQGKPMLQTKVKINGDPL</sequence>
<evidence type="ECO:0000313" key="2">
    <source>
        <dbReference type="Proteomes" id="UP000242146"/>
    </source>
</evidence>
<organism evidence="1 2">
    <name type="scientific">Hesseltinella vesiculosa</name>
    <dbReference type="NCBI Taxonomy" id="101127"/>
    <lineage>
        <taxon>Eukaryota</taxon>
        <taxon>Fungi</taxon>
        <taxon>Fungi incertae sedis</taxon>
        <taxon>Mucoromycota</taxon>
        <taxon>Mucoromycotina</taxon>
        <taxon>Mucoromycetes</taxon>
        <taxon>Mucorales</taxon>
        <taxon>Cunninghamellaceae</taxon>
        <taxon>Hesseltinella</taxon>
    </lineage>
</organism>
<keyword evidence="2" id="KW-1185">Reference proteome</keyword>
<accession>A0A1X2GI23</accession>
<reference evidence="1 2" key="1">
    <citation type="submission" date="2016-07" db="EMBL/GenBank/DDBJ databases">
        <title>Pervasive Adenine N6-methylation of Active Genes in Fungi.</title>
        <authorList>
            <consortium name="DOE Joint Genome Institute"/>
            <person name="Mondo S.J."/>
            <person name="Dannebaum R.O."/>
            <person name="Kuo R.C."/>
            <person name="Labutti K."/>
            <person name="Haridas S."/>
            <person name="Kuo A."/>
            <person name="Salamov A."/>
            <person name="Ahrendt S.R."/>
            <person name="Lipzen A."/>
            <person name="Sullivan W."/>
            <person name="Andreopoulos W.B."/>
            <person name="Clum A."/>
            <person name="Lindquist E."/>
            <person name="Daum C."/>
            <person name="Ramamoorthy G.K."/>
            <person name="Gryganskyi A."/>
            <person name="Culley D."/>
            <person name="Magnuson J.K."/>
            <person name="James T.Y."/>
            <person name="O'Malley M.A."/>
            <person name="Stajich J.E."/>
            <person name="Spatafora J.W."/>
            <person name="Visel A."/>
            <person name="Grigoriev I.V."/>
        </authorList>
    </citation>
    <scope>NUCLEOTIDE SEQUENCE [LARGE SCALE GENOMIC DNA]</scope>
    <source>
        <strain evidence="1 2">NRRL 3301</strain>
    </source>
</reference>
<evidence type="ECO:0000313" key="1">
    <source>
        <dbReference type="EMBL" id="ORX54414.1"/>
    </source>
</evidence>